<feature type="compositionally biased region" description="Basic and acidic residues" evidence="1">
    <location>
        <begin position="249"/>
        <end position="264"/>
    </location>
</feature>
<keyword evidence="3" id="KW-1185">Reference proteome</keyword>
<protein>
    <recommendedName>
        <fullName evidence="4">Thymidylate kinase</fullName>
    </recommendedName>
</protein>
<dbReference type="AlphaFoldDB" id="A0AAN6VNP0"/>
<reference evidence="2" key="2">
    <citation type="submission" date="2023-05" db="EMBL/GenBank/DDBJ databases">
        <authorList>
            <consortium name="Lawrence Berkeley National Laboratory"/>
            <person name="Steindorff A."/>
            <person name="Hensen N."/>
            <person name="Bonometti L."/>
            <person name="Westerberg I."/>
            <person name="Brannstrom I.O."/>
            <person name="Guillou S."/>
            <person name="Cros-Aarteil S."/>
            <person name="Calhoun S."/>
            <person name="Haridas S."/>
            <person name="Kuo A."/>
            <person name="Mondo S."/>
            <person name="Pangilinan J."/>
            <person name="Riley R."/>
            <person name="Labutti K."/>
            <person name="Andreopoulos B."/>
            <person name="Lipzen A."/>
            <person name="Chen C."/>
            <person name="Yanf M."/>
            <person name="Daum C."/>
            <person name="Ng V."/>
            <person name="Clum A."/>
            <person name="Ohm R."/>
            <person name="Martin F."/>
            <person name="Silar P."/>
            <person name="Natvig D."/>
            <person name="Lalanne C."/>
            <person name="Gautier V."/>
            <person name="Ament-Velasquez S.L."/>
            <person name="Kruys A."/>
            <person name="Hutchinson M.I."/>
            <person name="Powell A.J."/>
            <person name="Barry K."/>
            <person name="Miller A.N."/>
            <person name="Grigoriev I.V."/>
            <person name="Debuchy R."/>
            <person name="Gladieux P."/>
            <person name="Thoren M.H."/>
            <person name="Johannesson H."/>
        </authorList>
    </citation>
    <scope>NUCLEOTIDE SEQUENCE</scope>
    <source>
        <strain evidence="2">CBS 538.74</strain>
    </source>
</reference>
<feature type="region of interest" description="Disordered" evidence="1">
    <location>
        <begin position="238"/>
        <end position="284"/>
    </location>
</feature>
<organism evidence="2 3">
    <name type="scientific">Chaetomidium leptoderma</name>
    <dbReference type="NCBI Taxonomy" id="669021"/>
    <lineage>
        <taxon>Eukaryota</taxon>
        <taxon>Fungi</taxon>
        <taxon>Dikarya</taxon>
        <taxon>Ascomycota</taxon>
        <taxon>Pezizomycotina</taxon>
        <taxon>Sordariomycetes</taxon>
        <taxon>Sordariomycetidae</taxon>
        <taxon>Sordariales</taxon>
        <taxon>Chaetomiaceae</taxon>
        <taxon>Chaetomidium</taxon>
    </lineage>
</organism>
<feature type="region of interest" description="Disordered" evidence="1">
    <location>
        <begin position="178"/>
        <end position="202"/>
    </location>
</feature>
<comment type="caution">
    <text evidence="2">The sequence shown here is derived from an EMBL/GenBank/DDBJ whole genome shotgun (WGS) entry which is preliminary data.</text>
</comment>
<name>A0AAN6VNP0_9PEZI</name>
<evidence type="ECO:0000256" key="1">
    <source>
        <dbReference type="SAM" id="MobiDB-lite"/>
    </source>
</evidence>
<reference evidence="2" key="1">
    <citation type="journal article" date="2023" name="Mol. Phylogenet. Evol.">
        <title>Genome-scale phylogeny and comparative genomics of the fungal order Sordariales.</title>
        <authorList>
            <person name="Hensen N."/>
            <person name="Bonometti L."/>
            <person name="Westerberg I."/>
            <person name="Brannstrom I.O."/>
            <person name="Guillou S."/>
            <person name="Cros-Aarteil S."/>
            <person name="Calhoun S."/>
            <person name="Haridas S."/>
            <person name="Kuo A."/>
            <person name="Mondo S."/>
            <person name="Pangilinan J."/>
            <person name="Riley R."/>
            <person name="LaButti K."/>
            <person name="Andreopoulos B."/>
            <person name="Lipzen A."/>
            <person name="Chen C."/>
            <person name="Yan M."/>
            <person name="Daum C."/>
            <person name="Ng V."/>
            <person name="Clum A."/>
            <person name="Steindorff A."/>
            <person name="Ohm R.A."/>
            <person name="Martin F."/>
            <person name="Silar P."/>
            <person name="Natvig D.O."/>
            <person name="Lalanne C."/>
            <person name="Gautier V."/>
            <person name="Ament-Velasquez S.L."/>
            <person name="Kruys A."/>
            <person name="Hutchinson M.I."/>
            <person name="Powell A.J."/>
            <person name="Barry K."/>
            <person name="Miller A.N."/>
            <person name="Grigoriev I.V."/>
            <person name="Debuchy R."/>
            <person name="Gladieux P."/>
            <person name="Hiltunen Thoren M."/>
            <person name="Johannesson H."/>
        </authorList>
    </citation>
    <scope>NUCLEOTIDE SEQUENCE</scope>
    <source>
        <strain evidence="2">CBS 538.74</strain>
    </source>
</reference>
<feature type="region of interest" description="Disordered" evidence="1">
    <location>
        <begin position="23"/>
        <end position="44"/>
    </location>
</feature>
<evidence type="ECO:0008006" key="4">
    <source>
        <dbReference type="Google" id="ProtNLM"/>
    </source>
</evidence>
<evidence type="ECO:0000313" key="2">
    <source>
        <dbReference type="EMBL" id="KAK4153645.1"/>
    </source>
</evidence>
<proteinExistence type="predicted"/>
<dbReference type="Proteomes" id="UP001302745">
    <property type="component" value="Unassembled WGS sequence"/>
</dbReference>
<feature type="compositionally biased region" description="Low complexity" evidence="1">
    <location>
        <begin position="95"/>
        <end position="107"/>
    </location>
</feature>
<gene>
    <name evidence="2" type="ORF">C8A00DRAFT_43464</name>
</gene>
<sequence>MATVSRQPFAPVDGARLKSLASVKNRQNAISTSPGKRKASEVEDMGNSENIAPMLFSKRPKGADLWGDLSKSFTKAPAFTLTKAASSPAIHDVLSSPPSAVSSSRPRNILQPKSPAARLKAKTAPSPLTAPADRSPTRASKRMGILSRRRAQRPDPPAFNLGAGVPFSLDAALKGTIPSYSGSHRSSKSRSKASSSSGSNAPLDFFIPTPDLGSSWCFDIHEDTAEQEMTNLLQHGTCTLDISSDEESESRAKRDRAEGRDKENIPPPEDVSQTSSARGASGAALDAVDIDEDVLLLKGRGPLAEMNVTDFYAEGCDSTSVFIVPGDEEDPEAVVVEQPVVAQPAAAEEPLPPLPVDGDEEQQWFAENTTLSGLHPPGPQVSLDDVEDVDVDDIMGDDDRAVDAAGLGPIEGAGESFELWESTSAKDEGDAPPSPAPLAKGQGG</sequence>
<dbReference type="EMBL" id="MU856934">
    <property type="protein sequence ID" value="KAK4153645.1"/>
    <property type="molecule type" value="Genomic_DNA"/>
</dbReference>
<feature type="compositionally biased region" description="Polar residues" evidence="1">
    <location>
        <begin position="23"/>
        <end position="34"/>
    </location>
</feature>
<evidence type="ECO:0000313" key="3">
    <source>
        <dbReference type="Proteomes" id="UP001302745"/>
    </source>
</evidence>
<accession>A0AAN6VNP0</accession>
<feature type="region of interest" description="Disordered" evidence="1">
    <location>
        <begin position="399"/>
        <end position="444"/>
    </location>
</feature>
<feature type="region of interest" description="Disordered" evidence="1">
    <location>
        <begin position="84"/>
        <end position="159"/>
    </location>
</feature>